<dbReference type="GO" id="GO:0046872">
    <property type="term" value="F:metal ion binding"/>
    <property type="evidence" value="ECO:0007669"/>
    <property type="project" value="UniProtKB-KW"/>
</dbReference>
<proteinExistence type="predicted"/>
<feature type="binding site" evidence="1">
    <location>
        <position position="205"/>
    </location>
    <ligand>
        <name>Mn(2+)</name>
        <dbReference type="ChEBI" id="CHEBI:29035"/>
        <label>2</label>
    </ligand>
</feature>
<keyword evidence="2" id="KW-0378">Hydrolase</keyword>
<evidence type="ECO:0000313" key="2">
    <source>
        <dbReference type="EMBL" id="RGL07542.1"/>
    </source>
</evidence>
<name>A0A3E4QP68_9ACTN</name>
<dbReference type="Gene3D" id="3.40.630.10">
    <property type="entry name" value="Zn peptidases"/>
    <property type="match status" value="2"/>
</dbReference>
<evidence type="ECO:0000256" key="1">
    <source>
        <dbReference type="PIRSR" id="PIRSR005962-1"/>
    </source>
</evidence>
<dbReference type="Gene3D" id="3.30.70.360">
    <property type="match status" value="1"/>
</dbReference>
<reference evidence="2 3" key="1">
    <citation type="submission" date="2018-08" db="EMBL/GenBank/DDBJ databases">
        <title>A genome reference for cultivated species of the human gut microbiota.</title>
        <authorList>
            <person name="Zou Y."/>
            <person name="Xue W."/>
            <person name="Luo G."/>
        </authorList>
    </citation>
    <scope>NUCLEOTIDE SEQUENCE [LARGE SCALE GENOMIC DNA]</scope>
    <source>
        <strain evidence="2 3">TF08-14</strain>
    </source>
</reference>
<dbReference type="InterPro" id="IPR002933">
    <property type="entry name" value="Peptidase_M20"/>
</dbReference>
<dbReference type="GO" id="GO:0016787">
    <property type="term" value="F:hydrolase activity"/>
    <property type="evidence" value="ECO:0007669"/>
    <property type="project" value="UniProtKB-KW"/>
</dbReference>
<comment type="caution">
    <text evidence="2">The sequence shown here is derived from an EMBL/GenBank/DDBJ whole genome shotgun (WGS) entry which is preliminary data.</text>
</comment>
<keyword evidence="1" id="KW-0479">Metal-binding</keyword>
<dbReference type="EMBL" id="QSRJ01000014">
    <property type="protein sequence ID" value="RGL07542.1"/>
    <property type="molecule type" value="Genomic_DNA"/>
</dbReference>
<comment type="cofactor">
    <cofactor evidence="1">
        <name>Mn(2+)</name>
        <dbReference type="ChEBI" id="CHEBI:29035"/>
    </cofactor>
    <text evidence="1">The Mn(2+) ion enhances activity.</text>
</comment>
<dbReference type="AlphaFoldDB" id="A0A3E4QP68"/>
<dbReference type="Pfam" id="PF01546">
    <property type="entry name" value="Peptidase_M20"/>
    <property type="match status" value="2"/>
</dbReference>
<feature type="binding site" evidence="1">
    <location>
        <position position="110"/>
    </location>
    <ligand>
        <name>Mn(2+)</name>
        <dbReference type="ChEBI" id="CHEBI:29035"/>
        <label>2</label>
    </ligand>
</feature>
<gene>
    <name evidence="2" type="ORF">DXC81_09855</name>
</gene>
<evidence type="ECO:0000313" key="3">
    <source>
        <dbReference type="Proteomes" id="UP000260943"/>
    </source>
</evidence>
<sequence>MSAWMLGAPVDTVAGADAEWILGELRRHRQALHRIPELDFELPRTIEYVRHHLDGLSCEIFEPCRSCVCAYFDAGCDSTVAVRADMDALPITERSCAPTPSQTPGHMHACGHDAHMAMALTFASVVGRAIASESAFVADDAGTCGAGEREDGGCEAQSSSKKCAAPASNVLFIFQPAEETTGGARSVCESGVFERYGVSAIFGFHVWPDLPAGTVASRPGPLFARSSETHIDIKGVSAHIATTYGVPDEQTHDAMLAAARFVEGARRLMMQLGEREYCIAKFGLLRAGTVCNAVADDAHIEGSLRVYSDQLFDAARDGVRSCLEDACVSTGCTYEVSFASGYPPVINDAALFERARAAVPHMMELDSPSLTAEDFSFYQQRIAGLFMLLGVGACPACPGGATSSLHADDLYFDEGPLLAGVDTYCRLLGLWPIA</sequence>
<organism evidence="2 3">
    <name type="scientific">Collinsella tanakaei</name>
    <dbReference type="NCBI Taxonomy" id="626935"/>
    <lineage>
        <taxon>Bacteria</taxon>
        <taxon>Bacillati</taxon>
        <taxon>Actinomycetota</taxon>
        <taxon>Coriobacteriia</taxon>
        <taxon>Coriobacteriales</taxon>
        <taxon>Coriobacteriaceae</taxon>
        <taxon>Collinsella</taxon>
    </lineage>
</organism>
<dbReference type="InterPro" id="IPR017439">
    <property type="entry name" value="Amidohydrolase"/>
</dbReference>
<dbReference type="SUPFAM" id="SSF53187">
    <property type="entry name" value="Zn-dependent exopeptidases"/>
    <property type="match status" value="2"/>
</dbReference>
<feature type="binding site" evidence="1">
    <location>
        <position position="179"/>
    </location>
    <ligand>
        <name>Mn(2+)</name>
        <dbReference type="ChEBI" id="CHEBI:29035"/>
        <label>2</label>
    </ligand>
</feature>
<dbReference type="SUPFAM" id="SSF55031">
    <property type="entry name" value="Bacterial exopeptidase dimerisation domain"/>
    <property type="match status" value="1"/>
</dbReference>
<keyword evidence="1" id="KW-0464">Manganese</keyword>
<dbReference type="InterPro" id="IPR036264">
    <property type="entry name" value="Bact_exopeptidase_dim_dom"/>
</dbReference>
<dbReference type="PIRSF" id="PIRSF005962">
    <property type="entry name" value="Pept_M20D_amidohydro"/>
    <property type="match status" value="1"/>
</dbReference>
<feature type="binding site" evidence="1">
    <location>
        <position position="406"/>
    </location>
    <ligand>
        <name>Mn(2+)</name>
        <dbReference type="ChEBI" id="CHEBI:29035"/>
        <label>2</label>
    </ligand>
</feature>
<feature type="binding site" evidence="1">
    <location>
        <position position="112"/>
    </location>
    <ligand>
        <name>Mn(2+)</name>
        <dbReference type="ChEBI" id="CHEBI:29035"/>
        <label>2</label>
    </ligand>
</feature>
<dbReference type="Proteomes" id="UP000260943">
    <property type="component" value="Unassembled WGS sequence"/>
</dbReference>
<dbReference type="PANTHER" id="PTHR11014:SF63">
    <property type="entry name" value="METALLOPEPTIDASE, PUTATIVE (AFU_ORTHOLOGUE AFUA_6G09600)-RELATED"/>
    <property type="match status" value="1"/>
</dbReference>
<protein>
    <submittedName>
        <fullName evidence="2">Amidohydrolase</fullName>
    </submittedName>
</protein>
<dbReference type="PANTHER" id="PTHR11014">
    <property type="entry name" value="PEPTIDASE M20 FAMILY MEMBER"/>
    <property type="match status" value="1"/>
</dbReference>
<accession>A0A3E4QP68</accession>
<dbReference type="RefSeq" id="WP_117680240.1">
    <property type="nucleotide sequence ID" value="NZ_CAJJKC010000003.1"/>
</dbReference>